<accession>A0A8J7LV47</accession>
<protein>
    <submittedName>
        <fullName evidence="2">Uncharacterized protein</fullName>
    </submittedName>
</protein>
<reference evidence="2" key="1">
    <citation type="submission" date="2020-12" db="EMBL/GenBank/DDBJ databases">
        <title>Sedimentitalea sp. nov., isolated from sand in Incheon.</title>
        <authorList>
            <person name="Kim W."/>
        </authorList>
    </citation>
    <scope>NUCLEOTIDE SEQUENCE</scope>
    <source>
        <strain evidence="2">CAU 1593</strain>
    </source>
</reference>
<proteinExistence type="predicted"/>
<keyword evidence="1" id="KW-0812">Transmembrane</keyword>
<name>A0A8J7LV47_9RHOB</name>
<keyword evidence="3" id="KW-1185">Reference proteome</keyword>
<dbReference type="Proteomes" id="UP000619079">
    <property type="component" value="Unassembled WGS sequence"/>
</dbReference>
<dbReference type="EMBL" id="JAELVR010000002">
    <property type="protein sequence ID" value="MBJ6370560.1"/>
    <property type="molecule type" value="Genomic_DNA"/>
</dbReference>
<organism evidence="2 3">
    <name type="scientific">Sedimentitalea arenosa</name>
    <dbReference type="NCBI Taxonomy" id="2798803"/>
    <lineage>
        <taxon>Bacteria</taxon>
        <taxon>Pseudomonadati</taxon>
        <taxon>Pseudomonadota</taxon>
        <taxon>Alphaproteobacteria</taxon>
        <taxon>Rhodobacterales</taxon>
        <taxon>Paracoccaceae</taxon>
        <taxon>Sedimentitalea</taxon>
    </lineage>
</organism>
<keyword evidence="1" id="KW-1133">Transmembrane helix</keyword>
<evidence type="ECO:0000256" key="1">
    <source>
        <dbReference type="SAM" id="Phobius"/>
    </source>
</evidence>
<dbReference type="AlphaFoldDB" id="A0A8J7LV47"/>
<evidence type="ECO:0000313" key="3">
    <source>
        <dbReference type="Proteomes" id="UP000619079"/>
    </source>
</evidence>
<sequence>MSDDTTLAVLEASPFRRFIAVSTLAAVGVLLLVSAATTVTEPMWQIVLAVLGGLAAWSADKVRRATALRVELTPEGLRDSSGTWIARMDEIAGVDRGAFAFKPSNGFLVKTRSRSARGWQPGLWWRFGTRIGIGGVTPGAQARVMADILAKRLD</sequence>
<gene>
    <name evidence="2" type="ORF">JF290_03380</name>
</gene>
<comment type="caution">
    <text evidence="2">The sequence shown here is derived from an EMBL/GenBank/DDBJ whole genome shotgun (WGS) entry which is preliminary data.</text>
</comment>
<feature type="transmembrane region" description="Helical" evidence="1">
    <location>
        <begin position="18"/>
        <end position="36"/>
    </location>
</feature>
<keyword evidence="1" id="KW-0472">Membrane</keyword>
<dbReference type="RefSeq" id="WP_199023341.1">
    <property type="nucleotide sequence ID" value="NZ_JAELVR010000002.1"/>
</dbReference>
<evidence type="ECO:0000313" key="2">
    <source>
        <dbReference type="EMBL" id="MBJ6370560.1"/>
    </source>
</evidence>